<organism evidence="4 5">
    <name type="scientific">Sphenostylis stenocarpa</name>
    <dbReference type="NCBI Taxonomy" id="92480"/>
    <lineage>
        <taxon>Eukaryota</taxon>
        <taxon>Viridiplantae</taxon>
        <taxon>Streptophyta</taxon>
        <taxon>Embryophyta</taxon>
        <taxon>Tracheophyta</taxon>
        <taxon>Spermatophyta</taxon>
        <taxon>Magnoliopsida</taxon>
        <taxon>eudicotyledons</taxon>
        <taxon>Gunneridae</taxon>
        <taxon>Pentapetalae</taxon>
        <taxon>rosids</taxon>
        <taxon>fabids</taxon>
        <taxon>Fabales</taxon>
        <taxon>Fabaceae</taxon>
        <taxon>Papilionoideae</taxon>
        <taxon>50 kb inversion clade</taxon>
        <taxon>NPAAA clade</taxon>
        <taxon>indigoferoid/millettioid clade</taxon>
        <taxon>Phaseoleae</taxon>
        <taxon>Sphenostylis</taxon>
    </lineage>
</organism>
<gene>
    <name evidence="4" type="ORF">AYBTSS11_LOCUS25338</name>
</gene>
<evidence type="ECO:0000256" key="2">
    <source>
        <dbReference type="SAM" id="Phobius"/>
    </source>
</evidence>
<dbReference type="GO" id="GO:0008270">
    <property type="term" value="F:zinc ion binding"/>
    <property type="evidence" value="ECO:0007669"/>
    <property type="project" value="UniProtKB-KW"/>
</dbReference>
<feature type="transmembrane region" description="Helical" evidence="2">
    <location>
        <begin position="55"/>
        <end position="77"/>
    </location>
</feature>
<dbReference type="InterPro" id="IPR001841">
    <property type="entry name" value="Znf_RING"/>
</dbReference>
<evidence type="ECO:0000259" key="3">
    <source>
        <dbReference type="PROSITE" id="PS50089"/>
    </source>
</evidence>
<dbReference type="SMART" id="SM00184">
    <property type="entry name" value="RING"/>
    <property type="match status" value="1"/>
</dbReference>
<evidence type="ECO:0000313" key="5">
    <source>
        <dbReference type="Proteomes" id="UP001189624"/>
    </source>
</evidence>
<keyword evidence="1" id="KW-0862">Zinc</keyword>
<proteinExistence type="predicted"/>
<keyword evidence="2" id="KW-0472">Membrane</keyword>
<keyword evidence="1" id="KW-0479">Metal-binding</keyword>
<reference evidence="4" key="1">
    <citation type="submission" date="2023-10" db="EMBL/GenBank/DDBJ databases">
        <authorList>
            <person name="Domelevo Entfellner J.-B."/>
        </authorList>
    </citation>
    <scope>NUCLEOTIDE SEQUENCE</scope>
</reference>
<dbReference type="PANTHER" id="PTHR31150">
    <property type="entry name" value="EXPRESSED PROTEIN"/>
    <property type="match status" value="1"/>
</dbReference>
<dbReference type="Gramene" id="rna-AYBTSS11_LOCUS25338">
    <property type="protein sequence ID" value="CAJ1973278.1"/>
    <property type="gene ID" value="gene-AYBTSS11_LOCUS25338"/>
</dbReference>
<dbReference type="Proteomes" id="UP001189624">
    <property type="component" value="Chromosome 9"/>
</dbReference>
<dbReference type="SUPFAM" id="SSF57850">
    <property type="entry name" value="RING/U-box"/>
    <property type="match status" value="1"/>
</dbReference>
<name>A0AA86T2P0_9FABA</name>
<evidence type="ECO:0000313" key="4">
    <source>
        <dbReference type="EMBL" id="CAJ1973278.1"/>
    </source>
</evidence>
<dbReference type="EMBL" id="OY731406">
    <property type="protein sequence ID" value="CAJ1973278.1"/>
    <property type="molecule type" value="Genomic_DNA"/>
</dbReference>
<evidence type="ECO:0000256" key="1">
    <source>
        <dbReference type="PROSITE-ProRule" id="PRU00175"/>
    </source>
</evidence>
<dbReference type="PANTHER" id="PTHR31150:SF32">
    <property type="entry name" value="RING_U-BOX SUPERFAMILY PROTEIN"/>
    <property type="match status" value="1"/>
</dbReference>
<sequence>MTPSKWTSGSEKGFGVCLGNMSFGLWMVFNSVTNNLNLIEFSFGFVLQKEVELDFVVGMLGLLLIAIIMGSACCVAAKDQTIPSRTGGERLHRNAVCSPPWSFRWDSWGHVGREIENPSFQTSRGVSRNASMEFKGSLSSERGHFSDRVSNLENSVTPISLKSPVHDHLARSQMTPSSDLSMSSNCSAVVKNLMIESPEIAECSVPNCSISSVFPTPTSDSMPNHNYHNLPNSMPSRWAHRSPGHPLSRQISDSRILGVKSPDTSISEGRPSFVLSNCSNDMASGSQCGSSDGWSMRTFSEMVASSQKERWSFDSEYSGSGRHKISGISSRFSYSPSMDVQSCGACSKLLTERSAWGSQKFMGCSDLSVVAVLVCGHVYHAECLETMTPEADSYDPACPICMIGEKHLSKLSKKGLRSESETKTKNYRISRNRVVDSYLDGGLDVFDRLKEVVTKMEPSSSRSSFGKPFLRRRFSLGSKWSRSLLENDSVRKKGFWARYRKD</sequence>
<keyword evidence="1" id="KW-0863">Zinc-finger</keyword>
<dbReference type="PROSITE" id="PS50089">
    <property type="entry name" value="ZF_RING_2"/>
    <property type="match status" value="1"/>
</dbReference>
<feature type="transmembrane region" description="Helical" evidence="2">
    <location>
        <begin position="12"/>
        <end position="29"/>
    </location>
</feature>
<protein>
    <recommendedName>
        <fullName evidence="3">RING-type domain-containing protein</fullName>
    </recommendedName>
</protein>
<accession>A0AA86T2P0</accession>
<keyword evidence="2" id="KW-1133">Transmembrane helix</keyword>
<dbReference type="Gene3D" id="3.30.40.10">
    <property type="entry name" value="Zinc/RING finger domain, C3HC4 (zinc finger)"/>
    <property type="match status" value="1"/>
</dbReference>
<keyword evidence="5" id="KW-1185">Reference proteome</keyword>
<dbReference type="AlphaFoldDB" id="A0AA86T2P0"/>
<dbReference type="InterPro" id="IPR013083">
    <property type="entry name" value="Znf_RING/FYVE/PHD"/>
</dbReference>
<feature type="domain" description="RING-type" evidence="3">
    <location>
        <begin position="343"/>
        <end position="401"/>
    </location>
</feature>
<keyword evidence="2" id="KW-0812">Transmembrane</keyword>